<feature type="transmembrane region" description="Helical" evidence="3">
    <location>
        <begin position="1040"/>
        <end position="1059"/>
    </location>
</feature>
<dbReference type="OrthoDB" id="406838at2759"/>
<dbReference type="Proteomes" id="UP000789595">
    <property type="component" value="Unassembled WGS sequence"/>
</dbReference>
<feature type="domain" description="Major facilitator superfamily (MFS) profile" evidence="4">
    <location>
        <begin position="962"/>
        <end position="1394"/>
    </location>
</feature>
<dbReference type="GO" id="GO:0022857">
    <property type="term" value="F:transmembrane transporter activity"/>
    <property type="evidence" value="ECO:0007669"/>
    <property type="project" value="InterPro"/>
</dbReference>
<protein>
    <recommendedName>
        <fullName evidence="4">Major facilitator superfamily (MFS) profile domain-containing protein</fullName>
    </recommendedName>
</protein>
<dbReference type="SUPFAM" id="SSF55486">
    <property type="entry name" value="Metalloproteases ('zincins'), catalytic domain"/>
    <property type="match status" value="1"/>
</dbReference>
<sequence>MVQYNPVHHSEEDGIELMGPSSPSRNGSRPMPPPQRKRRWLRACCGASGAAVVVALIAYAVAATPRQPSLATTLEMLQLTLATLLTPPPPPPDPAKQACAARNATNATWHAHADYASQSLLLTIPNETLSAPFTVIATTRRTTGRDAGFAHYGVGVEDSYFTLRESAHGGDARVTRPPLSVRPVTDTYAAAAEDGLGAVGWVATLPKAGDCGDGAVVYNAWSWILNEGAAIVDIPKRCHGELELRSVSAFPRNVQFVVACSLWDVEDVYANDPTAVEIAYSLALLPDEPMTPRRADDRVGFFGTTYEQLGPLPRDFHTDAPNASYSDADRRVNLINRRRPVWKSRFYGARLEKDEDCTERRLAHGRRLLCKPRVPITYHLDPTVPQPLREAIKRGVLTWQPAFEAIGFEEAIKVVEPDDADWPAEYDPGDVRFSSITWLPYPDLGLAIGPSVVDARTGEILYANIVFGEGWIRAFTGSWLDEASIGHDPSGRHDRGDHAPVGHAHGGQGHDHDHDHGHGHDAHRHCHRSAHEVLEGLAVGLTARGDADVDSKTFVEAGLVDVVAHEVGHTLGLRHNFRASALHKLEDIHDATKRKQGRVASSVMDYIAPVVAEDQKDQGKYFMDGVGIYDAFCIKYGYSVVSEDELRAIAQEADGNPTLARSDDGDQLASNDPRARPYDLSQDATEWCSQQRRVTKRFLERLGDDAMASRYEDVFVRRREYERAAASRALNAWWRDCGELLVLYMRGLDYDRTNYDELSKPVAKETRQRALELLGDAWRDPGLALPPLSLLKRAAAFDDNEYKWGLASDYDLWLEGALQRRTRSMDHVLHVTCLRWYDTLAWLEGDNSAVLSTLTEKLLKPLPSSEVLETATASAWLERLRLLLADSQNATAFEERRGPAPFSLSSVRSAARGALGVAVDALKTATAPELVREKAMASRALEAELFQSGRQQRPPPARRRLALAALTVANASNFWQRNLIYALASVIPPQCLKECENAAFVPVCDVCENDECGECQTCRAGADAAYYSIRDAACVSDRQYGLLASVAFTTCFALSGLAAGHLADRLDAKRLHAGAALTWALAGFLPVIYPSFSMLVLARFITGVAEGFNAPCAYPVTAYHYAVHERASANGCYSMGTYAGSALSTLSLLFAMGVGWRQTTTMACVVGIFAAALLWLVVDRPPRRTIPSDSLYVSLRRAVLYVLRVKRLLGLYGATSVRMAATVSLWTYLPTYYSRAFPEDAVAFSLSYALGTLLCGAASSSGGGYIADAWAVRRKGAHGDVAAIGAVLAVPLAYGCLYASTFGGSLTCLLLLILVSECWLGPGMSLLVEDVPTKSMGTQVALLLVCNQAVAALGPWAVSTHDPGDAKVRDPLFLCVCICLVTSAVAFSLVGRAHGIEDEDRAQHEGETY</sequence>
<dbReference type="Gene3D" id="3.40.390.10">
    <property type="entry name" value="Collagenase (Catalytic Domain)"/>
    <property type="match status" value="1"/>
</dbReference>
<feature type="transmembrane region" description="Helical" evidence="3">
    <location>
        <begin position="1340"/>
        <end position="1359"/>
    </location>
</feature>
<dbReference type="Pfam" id="PF07690">
    <property type="entry name" value="MFS_1"/>
    <property type="match status" value="1"/>
</dbReference>
<feature type="transmembrane region" description="Helical" evidence="3">
    <location>
        <begin position="1371"/>
        <end position="1391"/>
    </location>
</feature>
<dbReference type="InterPro" id="IPR020846">
    <property type="entry name" value="MFS_dom"/>
</dbReference>
<dbReference type="PANTHER" id="PTHR38478">
    <property type="entry name" value="PEPTIDASE M1A AND M12B"/>
    <property type="match status" value="1"/>
</dbReference>
<dbReference type="InterPro" id="IPR024079">
    <property type="entry name" value="MetalloPept_cat_dom_sf"/>
</dbReference>
<dbReference type="EMBL" id="CAKKNE010000006">
    <property type="protein sequence ID" value="CAH0378551.1"/>
    <property type="molecule type" value="Genomic_DNA"/>
</dbReference>
<feature type="transmembrane region" description="Helical" evidence="3">
    <location>
        <begin position="1159"/>
        <end position="1178"/>
    </location>
</feature>
<dbReference type="GO" id="GO:0016020">
    <property type="term" value="C:membrane"/>
    <property type="evidence" value="ECO:0007669"/>
    <property type="project" value="UniProtKB-SubCell"/>
</dbReference>
<dbReference type="InterPro" id="IPR033413">
    <property type="entry name" value="DUF5117"/>
</dbReference>
<dbReference type="SUPFAM" id="SSF103473">
    <property type="entry name" value="MFS general substrate transporter"/>
    <property type="match status" value="1"/>
</dbReference>
<dbReference type="Gene3D" id="1.20.1250.20">
    <property type="entry name" value="MFS general substrate transporter like domains"/>
    <property type="match status" value="1"/>
</dbReference>
<dbReference type="PANTHER" id="PTHR38478:SF1">
    <property type="entry name" value="ZINC DEPENDENT METALLOPROTEASE DOMAIN LIPOPROTEIN"/>
    <property type="match status" value="1"/>
</dbReference>
<evidence type="ECO:0000313" key="6">
    <source>
        <dbReference type="Proteomes" id="UP000789595"/>
    </source>
</evidence>
<proteinExistence type="predicted"/>
<name>A0A8J2SW98_9STRA</name>
<feature type="compositionally biased region" description="Basic and acidic residues" evidence="2">
    <location>
        <begin position="508"/>
        <end position="520"/>
    </location>
</feature>
<dbReference type="InterPro" id="IPR011701">
    <property type="entry name" value="MFS"/>
</dbReference>
<evidence type="ECO:0000256" key="1">
    <source>
        <dbReference type="ARBA" id="ARBA00004141"/>
    </source>
</evidence>
<accession>A0A8J2SW98</accession>
<feature type="transmembrane region" description="Helical" evidence="3">
    <location>
        <begin position="1241"/>
        <end position="1260"/>
    </location>
</feature>
<feature type="transmembrane region" description="Helical" evidence="3">
    <location>
        <begin position="1309"/>
        <end position="1328"/>
    </location>
</feature>
<feature type="compositionally biased region" description="Low complexity" evidence="2">
    <location>
        <begin position="18"/>
        <end position="29"/>
    </location>
</feature>
<dbReference type="Pfam" id="PF16313">
    <property type="entry name" value="DUF4953"/>
    <property type="match status" value="1"/>
</dbReference>
<feature type="region of interest" description="Disordered" evidence="2">
    <location>
        <begin position="1"/>
        <end position="38"/>
    </location>
</feature>
<comment type="subcellular location">
    <subcellularLocation>
        <location evidence="1">Membrane</location>
        <topology evidence="1">Multi-pass membrane protein</topology>
    </subcellularLocation>
</comment>
<feature type="transmembrane region" description="Helical" evidence="3">
    <location>
        <begin position="1209"/>
        <end position="1229"/>
    </location>
</feature>
<evidence type="ECO:0000256" key="3">
    <source>
        <dbReference type="SAM" id="Phobius"/>
    </source>
</evidence>
<feature type="region of interest" description="Disordered" evidence="2">
    <location>
        <begin position="486"/>
        <end position="527"/>
    </location>
</feature>
<dbReference type="CDD" id="cd06174">
    <property type="entry name" value="MFS"/>
    <property type="match status" value="1"/>
</dbReference>
<feature type="transmembrane region" description="Helical" evidence="3">
    <location>
        <begin position="1071"/>
        <end position="1089"/>
    </location>
</feature>
<dbReference type="InterPro" id="IPR032534">
    <property type="entry name" value="EcxA_zinc-bd"/>
</dbReference>
<keyword evidence="6" id="KW-1185">Reference proteome</keyword>
<dbReference type="CDD" id="cd04276">
    <property type="entry name" value="ZnMc_MMP_like_2"/>
    <property type="match status" value="1"/>
</dbReference>
<organism evidence="5 6">
    <name type="scientific">Pelagomonas calceolata</name>
    <dbReference type="NCBI Taxonomy" id="35677"/>
    <lineage>
        <taxon>Eukaryota</taxon>
        <taxon>Sar</taxon>
        <taxon>Stramenopiles</taxon>
        <taxon>Ochrophyta</taxon>
        <taxon>Pelagophyceae</taxon>
        <taxon>Pelagomonadales</taxon>
        <taxon>Pelagomonadaceae</taxon>
        <taxon>Pelagomonas</taxon>
    </lineage>
</organism>
<dbReference type="InterPro" id="IPR034032">
    <property type="entry name" value="Zn_MMP-like_bac"/>
</dbReference>
<keyword evidence="3" id="KW-0472">Membrane</keyword>
<dbReference type="Pfam" id="PF17148">
    <property type="entry name" value="DUF5117"/>
    <property type="match status" value="1"/>
</dbReference>
<feature type="compositionally biased region" description="Basic and acidic residues" evidence="2">
    <location>
        <begin position="489"/>
        <end position="500"/>
    </location>
</feature>
<dbReference type="PROSITE" id="PS50850">
    <property type="entry name" value="MFS"/>
    <property type="match status" value="1"/>
</dbReference>
<feature type="transmembrane region" description="Helical" evidence="3">
    <location>
        <begin position="1281"/>
        <end position="1303"/>
    </location>
</feature>
<keyword evidence="3" id="KW-1133">Transmembrane helix</keyword>
<feature type="transmembrane region" description="Helical" evidence="3">
    <location>
        <begin position="40"/>
        <end position="62"/>
    </location>
</feature>
<evidence type="ECO:0000259" key="4">
    <source>
        <dbReference type="PROSITE" id="PS50850"/>
    </source>
</evidence>
<reference evidence="5" key="1">
    <citation type="submission" date="2021-11" db="EMBL/GenBank/DDBJ databases">
        <authorList>
            <consortium name="Genoscope - CEA"/>
            <person name="William W."/>
        </authorList>
    </citation>
    <scope>NUCLEOTIDE SEQUENCE</scope>
</reference>
<gene>
    <name evidence="5" type="ORF">PECAL_6P01380</name>
</gene>
<comment type="caution">
    <text evidence="5">The sequence shown here is derived from an EMBL/GenBank/DDBJ whole genome shotgun (WGS) entry which is preliminary data.</text>
</comment>
<feature type="region of interest" description="Disordered" evidence="2">
    <location>
        <begin position="654"/>
        <end position="682"/>
    </location>
</feature>
<evidence type="ECO:0000313" key="5">
    <source>
        <dbReference type="EMBL" id="CAH0378551.1"/>
    </source>
</evidence>
<keyword evidence="3" id="KW-0812">Transmembrane</keyword>
<dbReference type="InterPro" id="IPR036259">
    <property type="entry name" value="MFS_trans_sf"/>
</dbReference>
<evidence type="ECO:0000256" key="2">
    <source>
        <dbReference type="SAM" id="MobiDB-lite"/>
    </source>
</evidence>
<dbReference type="GO" id="GO:0008237">
    <property type="term" value="F:metallopeptidase activity"/>
    <property type="evidence" value="ECO:0007669"/>
    <property type="project" value="InterPro"/>
</dbReference>